<dbReference type="PANTHER" id="PTHR46577:SF1">
    <property type="entry name" value="HTH-TYPE TRANSCRIPTIONAL REGULATORY PROTEIN GABR"/>
    <property type="match status" value="1"/>
</dbReference>
<keyword evidence="4" id="KW-0238">DNA-binding</keyword>
<dbReference type="SUPFAM" id="SSF46785">
    <property type="entry name" value="Winged helix' DNA-binding domain"/>
    <property type="match status" value="1"/>
</dbReference>
<dbReference type="Proteomes" id="UP000078084">
    <property type="component" value="Unassembled WGS sequence"/>
</dbReference>
<evidence type="ECO:0000256" key="2">
    <source>
        <dbReference type="ARBA" id="ARBA00022898"/>
    </source>
</evidence>
<dbReference type="PROSITE" id="PS50949">
    <property type="entry name" value="HTH_GNTR"/>
    <property type="match status" value="1"/>
</dbReference>
<evidence type="ECO:0000256" key="1">
    <source>
        <dbReference type="ARBA" id="ARBA00005384"/>
    </source>
</evidence>
<reference evidence="8 10" key="2">
    <citation type="submission" date="2019-02" db="EMBL/GenBank/DDBJ databases">
        <title>Genomic Encyclopedia of Type Strains, Phase IV (KMG-IV): sequencing the most valuable type-strain genomes for metagenomic binning, comparative biology and taxonomic classification.</title>
        <authorList>
            <person name="Goeker M."/>
        </authorList>
    </citation>
    <scope>NUCLEOTIDE SEQUENCE [LARGE SCALE GENOMIC DNA]</scope>
    <source>
        <strain evidence="8 10">DSM 16618</strain>
    </source>
</reference>
<dbReference type="Proteomes" id="UP000292039">
    <property type="component" value="Unassembled WGS sequence"/>
</dbReference>
<accession>A0A171KWJ5</accession>
<evidence type="ECO:0000256" key="4">
    <source>
        <dbReference type="ARBA" id="ARBA00023125"/>
    </source>
</evidence>
<dbReference type="CDD" id="cd07377">
    <property type="entry name" value="WHTH_GntR"/>
    <property type="match status" value="1"/>
</dbReference>
<evidence type="ECO:0000313" key="8">
    <source>
        <dbReference type="EMBL" id="RZS73444.1"/>
    </source>
</evidence>
<dbReference type="OrthoDB" id="9804020at2"/>
<evidence type="ECO:0000313" key="7">
    <source>
        <dbReference type="EMBL" id="KKO73262.1"/>
    </source>
</evidence>
<proteinExistence type="inferred from homology"/>
<evidence type="ECO:0000313" key="10">
    <source>
        <dbReference type="Proteomes" id="UP000292039"/>
    </source>
</evidence>
<protein>
    <submittedName>
        <fullName evidence="8">GntR family transcriptional regulator</fullName>
    </submittedName>
</protein>
<dbReference type="Pfam" id="PF00392">
    <property type="entry name" value="GntR"/>
    <property type="match status" value="1"/>
</dbReference>
<dbReference type="InterPro" id="IPR000524">
    <property type="entry name" value="Tscrpt_reg_HTH_GntR"/>
</dbReference>
<dbReference type="RefSeq" id="WP_068367366.1">
    <property type="nucleotide sequence ID" value="NZ_CBCSEB010000010.1"/>
</dbReference>
<reference evidence="7 9" key="1">
    <citation type="submission" date="2015-04" db="EMBL/GenBank/DDBJ databases">
        <title>Genome sequence of Kerstersia gyiorum CG1.</title>
        <authorList>
            <person name="Greninger A.L."/>
            <person name="Kozyreva V."/>
            <person name="Chaturvedi V."/>
        </authorList>
    </citation>
    <scope>NUCLEOTIDE SEQUENCE [LARGE SCALE GENOMIC DNA]</scope>
    <source>
        <strain evidence="7 9">CG1</strain>
    </source>
</reference>
<keyword evidence="5" id="KW-0804">Transcription</keyword>
<dbReference type="EMBL" id="LBNE01000001">
    <property type="protein sequence ID" value="KKO73262.1"/>
    <property type="molecule type" value="Genomic_DNA"/>
</dbReference>
<dbReference type="PATRIC" id="fig|206506.3.peg.670"/>
<dbReference type="InterPro" id="IPR015421">
    <property type="entry name" value="PyrdxlP-dep_Trfase_major"/>
</dbReference>
<keyword evidence="9" id="KW-1185">Reference proteome</keyword>
<dbReference type="EMBL" id="SGWZ01000001">
    <property type="protein sequence ID" value="RZS73444.1"/>
    <property type="molecule type" value="Genomic_DNA"/>
</dbReference>
<dbReference type="InterPro" id="IPR036390">
    <property type="entry name" value="WH_DNA-bd_sf"/>
</dbReference>
<dbReference type="Gene3D" id="3.40.640.10">
    <property type="entry name" value="Type I PLP-dependent aspartate aminotransferase-like (Major domain)"/>
    <property type="match status" value="1"/>
</dbReference>
<dbReference type="GO" id="GO:0003677">
    <property type="term" value="F:DNA binding"/>
    <property type="evidence" value="ECO:0007669"/>
    <property type="project" value="UniProtKB-KW"/>
</dbReference>
<keyword evidence="3" id="KW-0805">Transcription regulation</keyword>
<organism evidence="7 9">
    <name type="scientific">Kerstersia gyiorum</name>
    <dbReference type="NCBI Taxonomy" id="206506"/>
    <lineage>
        <taxon>Bacteria</taxon>
        <taxon>Pseudomonadati</taxon>
        <taxon>Pseudomonadota</taxon>
        <taxon>Betaproteobacteria</taxon>
        <taxon>Burkholderiales</taxon>
        <taxon>Alcaligenaceae</taxon>
        <taxon>Kerstersia</taxon>
    </lineage>
</organism>
<name>A0A171KWJ5_9BURK</name>
<sequence length="465" mass="49500">MNDKSDASMAAPAWLDALVDGGGPRYLQIADAIGTAVDEGRLRPGDRLPPQRHLARQLGLDLTTVTRAYAEARRRGLLDARVGQGSFVSHGPADDGRVADLSMNIPPPPPGDKLERMLRQGMNDVLARADVDTLMTYHWGAGSLADREAAAAWLEASLGRVDPARIAVVPGAQVALAGLVLAHSAPGDAVAAEVLSYPGLMQAVRQSGRRMVAVATDECGMLPDELERACRTQRVRLLYLNPTIQNPTAMTMPAGRRQDILAVARAHGVHVIEDDPYSFLATERPPALAQLAPDIVSHVATLSKSLTPGLRTAFVALPDAATQDGFALAMRALTLMGAPLMAALATQWIRSGVADAFRDAVAAEARIRYELAEAVLPFAHREGPRGFHIWQAVPAQWSLNGLLAAASAHGLGICTSEFFTVEGVAPKAIRISLGAVPDRRRLERALKVLADLLAQQRPALPAVVV</sequence>
<dbReference type="GeneID" id="99727861"/>
<gene>
    <name evidence="7" type="ORF">AAV32_03050</name>
    <name evidence="8" type="ORF">EV679_0636</name>
</gene>
<dbReference type="PANTHER" id="PTHR46577">
    <property type="entry name" value="HTH-TYPE TRANSCRIPTIONAL REGULATORY PROTEIN GABR"/>
    <property type="match status" value="1"/>
</dbReference>
<dbReference type="SUPFAM" id="SSF53383">
    <property type="entry name" value="PLP-dependent transferases"/>
    <property type="match status" value="1"/>
</dbReference>
<dbReference type="GO" id="GO:0003700">
    <property type="term" value="F:DNA-binding transcription factor activity"/>
    <property type="evidence" value="ECO:0007669"/>
    <property type="project" value="InterPro"/>
</dbReference>
<dbReference type="CDD" id="cd00609">
    <property type="entry name" value="AAT_like"/>
    <property type="match status" value="1"/>
</dbReference>
<dbReference type="InterPro" id="IPR051446">
    <property type="entry name" value="HTH_trans_reg/aminotransferase"/>
</dbReference>
<keyword evidence="2" id="KW-0663">Pyridoxal phosphate</keyword>
<dbReference type="GO" id="GO:0030170">
    <property type="term" value="F:pyridoxal phosphate binding"/>
    <property type="evidence" value="ECO:0007669"/>
    <property type="project" value="InterPro"/>
</dbReference>
<dbReference type="AlphaFoldDB" id="A0A171KWJ5"/>
<feature type="domain" description="HTH gntR-type" evidence="6">
    <location>
        <begin position="23"/>
        <end position="91"/>
    </location>
</feature>
<dbReference type="InterPro" id="IPR015424">
    <property type="entry name" value="PyrdxlP-dep_Trfase"/>
</dbReference>
<evidence type="ECO:0000256" key="3">
    <source>
        <dbReference type="ARBA" id="ARBA00023015"/>
    </source>
</evidence>
<dbReference type="Pfam" id="PF00155">
    <property type="entry name" value="Aminotran_1_2"/>
    <property type="match status" value="1"/>
</dbReference>
<evidence type="ECO:0000313" key="9">
    <source>
        <dbReference type="Proteomes" id="UP000078084"/>
    </source>
</evidence>
<dbReference type="SMART" id="SM00345">
    <property type="entry name" value="HTH_GNTR"/>
    <property type="match status" value="1"/>
</dbReference>
<dbReference type="InterPro" id="IPR004839">
    <property type="entry name" value="Aminotransferase_I/II_large"/>
</dbReference>
<dbReference type="InterPro" id="IPR036388">
    <property type="entry name" value="WH-like_DNA-bd_sf"/>
</dbReference>
<comment type="caution">
    <text evidence="7">The sequence shown here is derived from an EMBL/GenBank/DDBJ whole genome shotgun (WGS) entry which is preliminary data.</text>
</comment>
<evidence type="ECO:0000256" key="5">
    <source>
        <dbReference type="ARBA" id="ARBA00023163"/>
    </source>
</evidence>
<dbReference type="Gene3D" id="1.10.10.10">
    <property type="entry name" value="Winged helix-like DNA-binding domain superfamily/Winged helix DNA-binding domain"/>
    <property type="match status" value="1"/>
</dbReference>
<evidence type="ECO:0000259" key="6">
    <source>
        <dbReference type="PROSITE" id="PS50949"/>
    </source>
</evidence>
<comment type="similarity">
    <text evidence="1">In the C-terminal section; belongs to the class-I pyridoxal-phosphate-dependent aminotransferase family.</text>
</comment>